<dbReference type="AlphaFoldDB" id="A0A5N5GJ32"/>
<evidence type="ECO:0000313" key="2">
    <source>
        <dbReference type="EMBL" id="KAB2615147.1"/>
    </source>
</evidence>
<reference evidence="3" key="2">
    <citation type="submission" date="2019-10" db="EMBL/GenBank/DDBJ databases">
        <title>A de novo genome assembly of a pear dwarfing rootstock.</title>
        <authorList>
            <person name="Wang F."/>
            <person name="Wang J."/>
            <person name="Li S."/>
            <person name="Zhang Y."/>
            <person name="Fang M."/>
            <person name="Ma L."/>
            <person name="Zhao Y."/>
            <person name="Jiang S."/>
        </authorList>
    </citation>
    <scope>NUCLEOTIDE SEQUENCE [LARGE SCALE GENOMIC DNA]</scope>
</reference>
<feature type="compositionally biased region" description="Polar residues" evidence="1">
    <location>
        <begin position="1"/>
        <end position="21"/>
    </location>
</feature>
<keyword evidence="3" id="KW-1185">Reference proteome</keyword>
<feature type="region of interest" description="Disordered" evidence="1">
    <location>
        <begin position="1"/>
        <end position="31"/>
    </location>
</feature>
<proteinExistence type="predicted"/>
<comment type="caution">
    <text evidence="2">The sequence shown here is derived from an EMBL/GenBank/DDBJ whole genome shotgun (WGS) entry which is preliminary data.</text>
</comment>
<protein>
    <submittedName>
        <fullName evidence="2">Uncharacterized protein</fullName>
    </submittedName>
</protein>
<reference evidence="2 3" key="3">
    <citation type="submission" date="2019-11" db="EMBL/GenBank/DDBJ databases">
        <title>A de novo genome assembly of a pear dwarfing rootstock.</title>
        <authorList>
            <person name="Wang F."/>
            <person name="Wang J."/>
            <person name="Li S."/>
            <person name="Zhang Y."/>
            <person name="Fang M."/>
            <person name="Ma L."/>
            <person name="Zhao Y."/>
            <person name="Jiang S."/>
        </authorList>
    </citation>
    <scope>NUCLEOTIDE SEQUENCE [LARGE SCALE GENOMIC DNA]</scope>
    <source>
        <strain evidence="2">S2</strain>
        <tissue evidence="2">Leaf</tissue>
    </source>
</reference>
<organism evidence="2 3">
    <name type="scientific">Pyrus ussuriensis x Pyrus communis</name>
    <dbReference type="NCBI Taxonomy" id="2448454"/>
    <lineage>
        <taxon>Eukaryota</taxon>
        <taxon>Viridiplantae</taxon>
        <taxon>Streptophyta</taxon>
        <taxon>Embryophyta</taxon>
        <taxon>Tracheophyta</taxon>
        <taxon>Spermatophyta</taxon>
        <taxon>Magnoliopsida</taxon>
        <taxon>eudicotyledons</taxon>
        <taxon>Gunneridae</taxon>
        <taxon>Pentapetalae</taxon>
        <taxon>rosids</taxon>
        <taxon>fabids</taxon>
        <taxon>Rosales</taxon>
        <taxon>Rosaceae</taxon>
        <taxon>Amygdaloideae</taxon>
        <taxon>Maleae</taxon>
        <taxon>Pyrus</taxon>
    </lineage>
</organism>
<sequence length="93" mass="10415">MQVMGSDSSEVDQQFHTSNGMSSHSSSNAVNLEVDSDVTPHLREFMEMDIDELLGRNRPVSILTKRAIYVWRYSKFEQTGASDFGLLGDGTKQ</sequence>
<dbReference type="EMBL" id="SMOL01000402">
    <property type="protein sequence ID" value="KAB2615147.1"/>
    <property type="molecule type" value="Genomic_DNA"/>
</dbReference>
<name>A0A5N5GJ32_9ROSA</name>
<dbReference type="Proteomes" id="UP000327157">
    <property type="component" value="Chromosome 3"/>
</dbReference>
<evidence type="ECO:0000313" key="3">
    <source>
        <dbReference type="Proteomes" id="UP000327157"/>
    </source>
</evidence>
<accession>A0A5N5GJ32</accession>
<evidence type="ECO:0000256" key="1">
    <source>
        <dbReference type="SAM" id="MobiDB-lite"/>
    </source>
</evidence>
<reference evidence="2 3" key="1">
    <citation type="submission" date="2019-09" db="EMBL/GenBank/DDBJ databases">
        <authorList>
            <person name="Ou C."/>
        </authorList>
    </citation>
    <scope>NUCLEOTIDE SEQUENCE [LARGE SCALE GENOMIC DNA]</scope>
    <source>
        <strain evidence="2">S2</strain>
        <tissue evidence="2">Leaf</tissue>
    </source>
</reference>
<gene>
    <name evidence="2" type="ORF">D8674_021735</name>
</gene>